<evidence type="ECO:0000256" key="12">
    <source>
        <dbReference type="HAMAP-Rule" id="MF_03166"/>
    </source>
</evidence>
<dbReference type="Gene3D" id="3.40.470.10">
    <property type="entry name" value="Uracil-DNA glycosylase-like domain"/>
    <property type="match status" value="1"/>
</dbReference>
<gene>
    <name evidence="12" type="primary">UNG</name>
    <name evidence="12" type="synonym">UNG1</name>
    <name evidence="15" type="ORF">NDU88_006029</name>
</gene>
<dbReference type="SMART" id="SM00986">
    <property type="entry name" value="UDG"/>
    <property type="match status" value="1"/>
</dbReference>
<evidence type="ECO:0000256" key="2">
    <source>
        <dbReference type="ARBA" id="ARBA00022553"/>
    </source>
</evidence>
<comment type="subcellular location">
    <subcellularLocation>
        <location evidence="12">Mitochondrion</location>
    </subcellularLocation>
    <subcellularLocation>
        <location evidence="12">Nucleus</location>
    </subcellularLocation>
</comment>
<evidence type="ECO:0000259" key="14">
    <source>
        <dbReference type="SMART" id="SM00986"/>
    </source>
</evidence>
<dbReference type="Pfam" id="PF03167">
    <property type="entry name" value="UDG"/>
    <property type="match status" value="1"/>
</dbReference>
<evidence type="ECO:0000256" key="9">
    <source>
        <dbReference type="ARBA" id="ARBA00052069"/>
    </source>
</evidence>
<dbReference type="CDD" id="cd10027">
    <property type="entry name" value="UDG-F1-like"/>
    <property type="match status" value="1"/>
</dbReference>
<evidence type="ECO:0000313" key="15">
    <source>
        <dbReference type="EMBL" id="KAJ1092919.1"/>
    </source>
</evidence>
<dbReference type="InterPro" id="IPR005122">
    <property type="entry name" value="Uracil-DNA_glycosylase-like"/>
</dbReference>
<comment type="similarity">
    <text evidence="1 12">Belongs to the uracil-DNA glycosylase (UDG) superfamily. UNG family.</text>
</comment>
<dbReference type="GO" id="GO:0005739">
    <property type="term" value="C:mitochondrion"/>
    <property type="evidence" value="ECO:0007669"/>
    <property type="project" value="UniProtKB-SubCell"/>
</dbReference>
<evidence type="ECO:0000313" key="16">
    <source>
        <dbReference type="Proteomes" id="UP001066276"/>
    </source>
</evidence>
<evidence type="ECO:0000256" key="13">
    <source>
        <dbReference type="PROSITE-ProRule" id="PRU10072"/>
    </source>
</evidence>
<dbReference type="GO" id="GO:0097510">
    <property type="term" value="P:base-excision repair, AP site formation via deaminated base removal"/>
    <property type="evidence" value="ECO:0007669"/>
    <property type="project" value="TreeGrafter"/>
</dbReference>
<evidence type="ECO:0000256" key="5">
    <source>
        <dbReference type="ARBA" id="ARBA00022990"/>
    </source>
</evidence>
<dbReference type="InterPro" id="IPR002043">
    <property type="entry name" value="UDG_fam1"/>
</dbReference>
<reference evidence="15" key="1">
    <citation type="journal article" date="2022" name="bioRxiv">
        <title>Sequencing and chromosome-scale assembly of the giantPleurodeles waltlgenome.</title>
        <authorList>
            <person name="Brown T."/>
            <person name="Elewa A."/>
            <person name="Iarovenko S."/>
            <person name="Subramanian E."/>
            <person name="Araus A.J."/>
            <person name="Petzold A."/>
            <person name="Susuki M."/>
            <person name="Suzuki K.-i.T."/>
            <person name="Hayashi T."/>
            <person name="Toyoda A."/>
            <person name="Oliveira C."/>
            <person name="Osipova E."/>
            <person name="Leigh N.D."/>
            <person name="Simon A."/>
            <person name="Yun M.H."/>
        </authorList>
    </citation>
    <scope>NUCLEOTIDE SEQUENCE</scope>
    <source>
        <strain evidence="15">20211129_DDA</strain>
        <tissue evidence="15">Liver</tissue>
    </source>
</reference>
<dbReference type="Proteomes" id="UP001066276">
    <property type="component" value="Chromosome 11"/>
</dbReference>
<comment type="subunit">
    <text evidence="11">Interacts with RPA2 subunit of the RPA trimer; this interaction mediates UNG2 recruitment to RPA-coated single-stranded DNA at stalled replication forks. Interacts with PCNA; this interaction mediates UNG2 recruitment to S-phase replication foci. Interacts (via N-terminus) with FAM72A.</text>
</comment>
<dbReference type="AlphaFoldDB" id="A0AAV7LPK5"/>
<dbReference type="SUPFAM" id="SSF52141">
    <property type="entry name" value="Uracil-DNA glycosylase-like"/>
    <property type="match status" value="1"/>
</dbReference>
<comment type="function">
    <text evidence="12">Excises uracil residues from the DNA which can arise as a result of misincorporation of dUMP residues by DNA polymerase or due to deamination of cytosine.</text>
</comment>
<feature type="active site" description="Proton acceptor" evidence="12 13">
    <location>
        <position position="151"/>
    </location>
</feature>
<keyword evidence="16" id="KW-1185">Reference proteome</keyword>
<dbReference type="NCBIfam" id="NF003588">
    <property type="entry name" value="PRK05254.1-1"/>
    <property type="match status" value="1"/>
</dbReference>
<dbReference type="EMBL" id="JANPWB010000015">
    <property type="protein sequence ID" value="KAJ1092919.1"/>
    <property type="molecule type" value="Genomic_DNA"/>
</dbReference>
<comment type="catalytic activity">
    <reaction evidence="9">
        <text>a 2'-deoxyuridine in double-stranded DNA + H2O = a 2'-deoxyribose 5'-monophosphate in double-stranded DNA + uracil</text>
        <dbReference type="Rhea" id="RHEA:81455"/>
        <dbReference type="Rhea" id="RHEA-COMP:14231"/>
        <dbReference type="Rhea" id="RHEA-COMP:17071"/>
        <dbReference type="ChEBI" id="CHEBI:15377"/>
        <dbReference type="ChEBI" id="CHEBI:17568"/>
        <dbReference type="ChEBI" id="CHEBI:133902"/>
        <dbReference type="ChEBI" id="CHEBI:139095"/>
    </reaction>
    <physiologicalReaction direction="left-to-right" evidence="9">
        <dbReference type="Rhea" id="RHEA:81456"/>
    </physiologicalReaction>
</comment>
<evidence type="ECO:0000256" key="3">
    <source>
        <dbReference type="ARBA" id="ARBA00022763"/>
    </source>
</evidence>
<evidence type="ECO:0000256" key="11">
    <source>
        <dbReference type="ARBA" id="ARBA00064140"/>
    </source>
</evidence>
<accession>A0AAV7LPK5</accession>
<evidence type="ECO:0000256" key="4">
    <source>
        <dbReference type="ARBA" id="ARBA00022801"/>
    </source>
</evidence>
<dbReference type="InterPro" id="IPR018085">
    <property type="entry name" value="Ura-DNA_Glyclase_AS"/>
</dbReference>
<evidence type="ECO:0000256" key="8">
    <source>
        <dbReference type="ARBA" id="ARBA00023242"/>
    </source>
</evidence>
<dbReference type="PROSITE" id="PS00130">
    <property type="entry name" value="U_DNA_GLYCOSYLASE"/>
    <property type="match status" value="1"/>
</dbReference>
<evidence type="ECO:0000256" key="7">
    <source>
        <dbReference type="ARBA" id="ARBA00023204"/>
    </source>
</evidence>
<dbReference type="NCBIfam" id="TIGR00628">
    <property type="entry name" value="ung"/>
    <property type="match status" value="1"/>
</dbReference>
<dbReference type="GO" id="GO:0004844">
    <property type="term" value="F:uracil DNA N-glycosylase activity"/>
    <property type="evidence" value="ECO:0007669"/>
    <property type="project" value="UniProtKB-UniRule"/>
</dbReference>
<keyword evidence="4 12" id="KW-0378">Hydrolase</keyword>
<dbReference type="EC" id="3.2.2.27" evidence="12"/>
<keyword evidence="8 12" id="KW-0539">Nucleus</keyword>
<keyword evidence="7 12" id="KW-0234">DNA repair</keyword>
<dbReference type="NCBIfam" id="NF003589">
    <property type="entry name" value="PRK05254.1-2"/>
    <property type="match status" value="1"/>
</dbReference>
<dbReference type="HAMAP" id="MF_00148">
    <property type="entry name" value="UDG"/>
    <property type="match status" value="1"/>
</dbReference>
<dbReference type="FunFam" id="3.40.470.10:FF:000004">
    <property type="entry name" value="Uracil-DNA glycosylase"/>
    <property type="match status" value="1"/>
</dbReference>
<dbReference type="InterPro" id="IPR036895">
    <property type="entry name" value="Uracil-DNA_glycosylase-like_sf"/>
</dbReference>
<keyword evidence="6 12" id="KW-0496">Mitochondrion</keyword>
<keyword evidence="3 12" id="KW-0227">DNA damage</keyword>
<name>A0AAV7LPK5_PLEWA</name>
<dbReference type="NCBIfam" id="NF003592">
    <property type="entry name" value="PRK05254.1-5"/>
    <property type="match status" value="1"/>
</dbReference>
<dbReference type="SMART" id="SM00987">
    <property type="entry name" value="UreE_C"/>
    <property type="match status" value="1"/>
</dbReference>
<organism evidence="15 16">
    <name type="scientific">Pleurodeles waltl</name>
    <name type="common">Iberian ribbed newt</name>
    <dbReference type="NCBI Taxonomy" id="8319"/>
    <lineage>
        <taxon>Eukaryota</taxon>
        <taxon>Metazoa</taxon>
        <taxon>Chordata</taxon>
        <taxon>Craniata</taxon>
        <taxon>Vertebrata</taxon>
        <taxon>Euteleostomi</taxon>
        <taxon>Amphibia</taxon>
        <taxon>Batrachia</taxon>
        <taxon>Caudata</taxon>
        <taxon>Salamandroidea</taxon>
        <taxon>Salamandridae</taxon>
        <taxon>Pleurodelinae</taxon>
        <taxon>Pleurodeles</taxon>
    </lineage>
</organism>
<dbReference type="PANTHER" id="PTHR11264">
    <property type="entry name" value="URACIL-DNA GLYCOSYLASE"/>
    <property type="match status" value="1"/>
</dbReference>
<dbReference type="GO" id="GO:0005654">
    <property type="term" value="C:nucleoplasm"/>
    <property type="evidence" value="ECO:0007669"/>
    <property type="project" value="UniProtKB-ARBA"/>
</dbReference>
<protein>
    <recommendedName>
        <fullName evidence="12">Uracil-DNA glycosylase</fullName>
        <shortName evidence="12">UDG</shortName>
        <ecNumber evidence="12">3.2.2.27</ecNumber>
    </recommendedName>
</protein>
<keyword evidence="5" id="KW-0007">Acetylation</keyword>
<feature type="domain" description="Uracil-DNA glycosylase-like" evidence="14">
    <location>
        <begin position="136"/>
        <end position="287"/>
    </location>
</feature>
<dbReference type="PANTHER" id="PTHR11264:SF0">
    <property type="entry name" value="URACIL-DNA GLYCOSYLASE"/>
    <property type="match status" value="1"/>
</dbReference>
<comment type="catalytic activity">
    <reaction evidence="10">
        <text>a 2'-deoxyuridine in single-stranded DNA + H2O = a 2'-deoxyribose 5'-monophosphate in single-stranded DNA + uracil</text>
        <dbReference type="Rhea" id="RHEA:81459"/>
        <dbReference type="Rhea" id="RHEA-COMP:12847"/>
        <dbReference type="Rhea" id="RHEA-COMP:19684"/>
        <dbReference type="ChEBI" id="CHEBI:15377"/>
        <dbReference type="ChEBI" id="CHEBI:17568"/>
        <dbReference type="ChEBI" id="CHEBI:133902"/>
        <dbReference type="ChEBI" id="CHEBI:139095"/>
    </reaction>
    <physiologicalReaction direction="left-to-right" evidence="10">
        <dbReference type="Rhea" id="RHEA:81460"/>
    </physiologicalReaction>
</comment>
<sequence>MLLTGMLPWFFRGRCRLPSPITDCPPLLSCRFCVGDSQTTPVKRFRSAGREDDEVLAVVSPPLSPEQLDRIQRNKQAALQKLASRSIPEGFGKTWSEALSGEFVKPYFTKLSAFVAEERKRCTVYPPPQQVYTWTQMCSITDVKVVILGQDPYHGPNQAHGLCFSVQTPVPPPPSLENMYKELAKDIEGFAHPGHGDLTGWAKQGVLLLNAVLTVRAHNANSHKDRGWEQFTDAVVSWLNKNLDGLVFMLWGAYAQKKGSSIDRKRHHVLQAVHPSPLSEILIYLLLCTIVWLKTFYTGRRALVTFRVREVCRDTLLADDCFRMRPLMNLERSLIWTSKIEREVLRRHSNWQRAQALPRWSDAAMKISEDSGGYVGGTTERNAPSGNRATLRASLLGLQRHGQKARFLGN</sequence>
<evidence type="ECO:0000256" key="10">
    <source>
        <dbReference type="ARBA" id="ARBA00052828"/>
    </source>
</evidence>
<keyword evidence="2" id="KW-0597">Phosphoprotein</keyword>
<evidence type="ECO:0000256" key="1">
    <source>
        <dbReference type="ARBA" id="ARBA00008184"/>
    </source>
</evidence>
<comment type="caution">
    <text evidence="15">The sequence shown here is derived from an EMBL/GenBank/DDBJ whole genome shotgun (WGS) entry which is preliminary data.</text>
</comment>
<evidence type="ECO:0000256" key="6">
    <source>
        <dbReference type="ARBA" id="ARBA00023128"/>
    </source>
</evidence>
<comment type="catalytic activity">
    <reaction evidence="12">
        <text>Hydrolyzes single-stranded DNA or mismatched double-stranded DNA and polynucleotides, releasing free uracil.</text>
        <dbReference type="EC" id="3.2.2.27"/>
    </reaction>
</comment>
<proteinExistence type="inferred from homology"/>